<feature type="non-terminal residue" evidence="2">
    <location>
        <position position="161"/>
    </location>
</feature>
<gene>
    <name evidence="2" type="ORF">AVDCRST_MAG48-2830</name>
</gene>
<reference evidence="2" key="1">
    <citation type="submission" date="2020-02" db="EMBL/GenBank/DDBJ databases">
        <authorList>
            <person name="Meier V. D."/>
        </authorList>
    </citation>
    <scope>NUCLEOTIDE SEQUENCE</scope>
    <source>
        <strain evidence="2">AVDCRST_MAG48</strain>
    </source>
</reference>
<feature type="region of interest" description="Disordered" evidence="1">
    <location>
        <begin position="1"/>
        <end position="161"/>
    </location>
</feature>
<evidence type="ECO:0000313" key="2">
    <source>
        <dbReference type="EMBL" id="CAA9324510.1"/>
    </source>
</evidence>
<dbReference type="AlphaFoldDB" id="A0A6J4L5C9"/>
<feature type="compositionally biased region" description="Basic residues" evidence="1">
    <location>
        <begin position="78"/>
        <end position="90"/>
    </location>
</feature>
<sequence>ERRQARRGQAGRPGQGHQGRDVHHHRRRGPLREPSDVGPARGGRQRPLVLRRALLERRGPHRRPAARGGHPELQRHLDLHRRRGPARGRRGQGQAAVERLGRGLAAPGAGGPGGGPDQGRGPHRRVLGHPRRHRGVGAELRQGEDDRTALRGHGERDRPAL</sequence>
<accession>A0A6J4L5C9</accession>
<proteinExistence type="predicted"/>
<dbReference type="EMBL" id="CADCTS010000406">
    <property type="protein sequence ID" value="CAA9324510.1"/>
    <property type="molecule type" value="Genomic_DNA"/>
</dbReference>
<evidence type="ECO:0000256" key="1">
    <source>
        <dbReference type="SAM" id="MobiDB-lite"/>
    </source>
</evidence>
<feature type="compositionally biased region" description="Gly residues" evidence="1">
    <location>
        <begin position="108"/>
        <end position="118"/>
    </location>
</feature>
<name>A0A6J4L5C9_9ACTN</name>
<feature type="compositionally biased region" description="Basic and acidic residues" evidence="1">
    <location>
        <begin position="141"/>
        <end position="161"/>
    </location>
</feature>
<feature type="compositionally biased region" description="Basic residues" evidence="1">
    <location>
        <begin position="121"/>
        <end position="135"/>
    </location>
</feature>
<feature type="compositionally biased region" description="Low complexity" evidence="1">
    <location>
        <begin position="92"/>
        <end position="107"/>
    </location>
</feature>
<organism evidence="2">
    <name type="scientific">uncultured Friedmanniella sp</name>
    <dbReference type="NCBI Taxonomy" id="335381"/>
    <lineage>
        <taxon>Bacteria</taxon>
        <taxon>Bacillati</taxon>
        <taxon>Actinomycetota</taxon>
        <taxon>Actinomycetes</taxon>
        <taxon>Propionibacteriales</taxon>
        <taxon>Nocardioidaceae</taxon>
        <taxon>Friedmanniella</taxon>
        <taxon>environmental samples</taxon>
    </lineage>
</organism>
<protein>
    <submittedName>
        <fullName evidence="2">Uncharacterized protein</fullName>
    </submittedName>
</protein>
<feature type="non-terminal residue" evidence="2">
    <location>
        <position position="1"/>
    </location>
</feature>